<protein>
    <recommendedName>
        <fullName evidence="2">small monomeric GTPase</fullName>
        <ecNumber evidence="2">3.6.5.2</ecNumber>
    </recommendedName>
</protein>
<dbReference type="SMART" id="SM00175">
    <property type="entry name" value="RAB"/>
    <property type="match status" value="1"/>
</dbReference>
<evidence type="ECO:0000313" key="6">
    <source>
        <dbReference type="Proteomes" id="UP000515204"/>
    </source>
</evidence>
<dbReference type="Proteomes" id="UP000515204">
    <property type="component" value="Unplaced"/>
</dbReference>
<evidence type="ECO:0000256" key="3">
    <source>
        <dbReference type="ARBA" id="ARBA00022801"/>
    </source>
</evidence>
<reference evidence="7" key="1">
    <citation type="submission" date="2025-08" db="UniProtKB">
        <authorList>
            <consortium name="RefSeq"/>
        </authorList>
    </citation>
    <scope>IDENTIFICATION</scope>
</reference>
<dbReference type="InterPro" id="IPR027417">
    <property type="entry name" value="P-loop_NTPase"/>
</dbReference>
<dbReference type="AlphaFoldDB" id="A0A6P3WUI6"/>
<keyword evidence="6" id="KW-1185">Reference proteome</keyword>
<dbReference type="SMART" id="SM00173">
    <property type="entry name" value="RAS"/>
    <property type="match status" value="1"/>
</dbReference>
<evidence type="ECO:0000256" key="4">
    <source>
        <dbReference type="ARBA" id="ARBA00048098"/>
    </source>
</evidence>
<comment type="catalytic activity">
    <reaction evidence="4">
        <text>GTP + H2O = GDP + phosphate + H(+)</text>
        <dbReference type="Rhea" id="RHEA:19669"/>
        <dbReference type="ChEBI" id="CHEBI:15377"/>
        <dbReference type="ChEBI" id="CHEBI:15378"/>
        <dbReference type="ChEBI" id="CHEBI:37565"/>
        <dbReference type="ChEBI" id="CHEBI:43474"/>
        <dbReference type="ChEBI" id="CHEBI:58189"/>
        <dbReference type="EC" id="3.6.5.2"/>
    </reaction>
</comment>
<comment type="similarity">
    <text evidence="1">Belongs to the small GTPase superfamily. Ras family.</text>
</comment>
<dbReference type="KEGG" id="dqu:106741628"/>
<dbReference type="InterPro" id="IPR051065">
    <property type="entry name" value="Ras-related_GTPase"/>
</dbReference>
<dbReference type="InterPro" id="IPR025662">
    <property type="entry name" value="Sigma_54_int_dom_ATP-bd_1"/>
</dbReference>
<dbReference type="PRINTS" id="PR00449">
    <property type="entry name" value="RASTRNSFRMNG"/>
</dbReference>
<dbReference type="PROSITE" id="PS00675">
    <property type="entry name" value="SIGMA54_INTERACT_1"/>
    <property type="match status" value="1"/>
</dbReference>
<dbReference type="GO" id="GO:0005525">
    <property type="term" value="F:GTP binding"/>
    <property type="evidence" value="ECO:0007669"/>
    <property type="project" value="InterPro"/>
</dbReference>
<proteinExistence type="inferred from homology"/>
<evidence type="ECO:0000256" key="5">
    <source>
        <dbReference type="SAM" id="MobiDB-lite"/>
    </source>
</evidence>
<accession>A0A6P3WUI6</accession>
<dbReference type="Gene3D" id="3.40.50.300">
    <property type="entry name" value="P-loop containing nucleotide triphosphate hydrolases"/>
    <property type="match status" value="1"/>
</dbReference>
<dbReference type="SUPFAM" id="SSF52540">
    <property type="entry name" value="P-loop containing nucleoside triphosphate hydrolases"/>
    <property type="match status" value="1"/>
</dbReference>
<dbReference type="EC" id="3.6.5.2" evidence="2"/>
<sequence length="246" mass="27175">MDGNGPPPAMVSTKKRISPPICWGLGLVNRDTFKTVKVILMGQSGVGKSALAVRFATRRYIGEYDCTTERIYRVDNQLGCSWEIADPPGYPAASTEPKLRWADAIVLVYSVTDRVSFEETSRLRFLVSHARRGRKVPPVVLLVGNKADLSGSPGERMVSALEGQKRAKEIEAHAFHEVSARESVDQVMAVFMNILRLLTELPAIPGNQPTSFRTRACTDGSITTYRRSSPPPTRRRFSISARGTLL</sequence>
<dbReference type="GeneID" id="106741628"/>
<feature type="region of interest" description="Disordered" evidence="5">
    <location>
        <begin position="222"/>
        <end position="246"/>
    </location>
</feature>
<gene>
    <name evidence="7" type="primary">LOC106741628</name>
</gene>
<evidence type="ECO:0000256" key="1">
    <source>
        <dbReference type="ARBA" id="ARBA00008344"/>
    </source>
</evidence>
<dbReference type="PANTHER" id="PTHR45704">
    <property type="entry name" value="RAS-LIKE FAMILY MEMBER 11"/>
    <property type="match status" value="1"/>
</dbReference>
<dbReference type="Pfam" id="PF00071">
    <property type="entry name" value="Ras"/>
    <property type="match status" value="1"/>
</dbReference>
<dbReference type="SMART" id="SM00174">
    <property type="entry name" value="RHO"/>
    <property type="match status" value="1"/>
</dbReference>
<dbReference type="PROSITE" id="PS51421">
    <property type="entry name" value="RAS"/>
    <property type="match status" value="1"/>
</dbReference>
<dbReference type="PROSITE" id="PS51419">
    <property type="entry name" value="RAB"/>
    <property type="match status" value="1"/>
</dbReference>
<dbReference type="OrthoDB" id="18798at2759"/>
<evidence type="ECO:0000313" key="7">
    <source>
        <dbReference type="RefSeq" id="XP_014469314.1"/>
    </source>
</evidence>
<keyword evidence="3" id="KW-0378">Hydrolase</keyword>
<organism evidence="6 7">
    <name type="scientific">Dinoponera quadriceps</name>
    <name type="common">South American ant</name>
    <dbReference type="NCBI Taxonomy" id="609295"/>
    <lineage>
        <taxon>Eukaryota</taxon>
        <taxon>Metazoa</taxon>
        <taxon>Ecdysozoa</taxon>
        <taxon>Arthropoda</taxon>
        <taxon>Hexapoda</taxon>
        <taxon>Insecta</taxon>
        <taxon>Pterygota</taxon>
        <taxon>Neoptera</taxon>
        <taxon>Endopterygota</taxon>
        <taxon>Hymenoptera</taxon>
        <taxon>Apocrita</taxon>
        <taxon>Aculeata</taxon>
        <taxon>Formicoidea</taxon>
        <taxon>Formicidae</taxon>
        <taxon>Ponerinae</taxon>
        <taxon>Ponerini</taxon>
        <taxon>Dinoponera</taxon>
    </lineage>
</organism>
<dbReference type="RefSeq" id="XP_014469314.1">
    <property type="nucleotide sequence ID" value="XM_014613828.1"/>
</dbReference>
<name>A0A6P3WUI6_DINQU</name>
<dbReference type="InterPro" id="IPR001806">
    <property type="entry name" value="Small_GTPase"/>
</dbReference>
<dbReference type="GO" id="GO:0003925">
    <property type="term" value="F:G protein activity"/>
    <property type="evidence" value="ECO:0007669"/>
    <property type="project" value="UniProtKB-EC"/>
</dbReference>
<evidence type="ECO:0000256" key="2">
    <source>
        <dbReference type="ARBA" id="ARBA00011984"/>
    </source>
</evidence>